<dbReference type="AlphaFoldDB" id="A0A2N8HCB8"/>
<dbReference type="SUPFAM" id="SSF46785">
    <property type="entry name" value="Winged helix' DNA-binding domain"/>
    <property type="match status" value="1"/>
</dbReference>
<dbReference type="PANTHER" id="PTHR33164">
    <property type="entry name" value="TRANSCRIPTIONAL REGULATOR, MARR FAMILY"/>
    <property type="match status" value="1"/>
</dbReference>
<dbReference type="Pfam" id="PF01047">
    <property type="entry name" value="MarR"/>
    <property type="match status" value="1"/>
</dbReference>
<dbReference type="PRINTS" id="PR00598">
    <property type="entry name" value="HTHMARR"/>
</dbReference>
<dbReference type="InterPro" id="IPR000835">
    <property type="entry name" value="HTH_MarR-typ"/>
</dbReference>
<dbReference type="GO" id="GO:0003700">
    <property type="term" value="F:DNA-binding transcription factor activity"/>
    <property type="evidence" value="ECO:0007669"/>
    <property type="project" value="InterPro"/>
</dbReference>
<accession>A0A2N8HCB8</accession>
<comment type="caution">
    <text evidence="2">The sequence shown here is derived from an EMBL/GenBank/DDBJ whole genome shotgun (WGS) entry which is preliminary data.</text>
</comment>
<dbReference type="InterPro" id="IPR036390">
    <property type="entry name" value="WH_DNA-bd_sf"/>
</dbReference>
<dbReference type="SMART" id="SM00347">
    <property type="entry name" value="HTH_MARR"/>
    <property type="match status" value="1"/>
</dbReference>
<evidence type="ECO:0000313" key="3">
    <source>
        <dbReference type="Proteomes" id="UP000236000"/>
    </source>
</evidence>
<dbReference type="OrthoDB" id="327696at2"/>
<evidence type="ECO:0000259" key="1">
    <source>
        <dbReference type="PROSITE" id="PS50995"/>
    </source>
</evidence>
<dbReference type="Proteomes" id="UP000236000">
    <property type="component" value="Unassembled WGS sequence"/>
</dbReference>
<organism evidence="2 3">
    <name type="scientific">Akkermansia muciniphila</name>
    <dbReference type="NCBI Taxonomy" id="239935"/>
    <lineage>
        <taxon>Bacteria</taxon>
        <taxon>Pseudomonadati</taxon>
        <taxon>Verrucomicrobiota</taxon>
        <taxon>Verrucomicrobiia</taxon>
        <taxon>Verrucomicrobiales</taxon>
        <taxon>Akkermansiaceae</taxon>
        <taxon>Akkermansia</taxon>
    </lineage>
</organism>
<dbReference type="Gene3D" id="1.10.10.10">
    <property type="entry name" value="Winged helix-like DNA-binding domain superfamily/Winged helix DNA-binding domain"/>
    <property type="match status" value="1"/>
</dbReference>
<dbReference type="RefSeq" id="WP_022396764.1">
    <property type="nucleotide sequence ID" value="NZ_CABMLK010000001.1"/>
</dbReference>
<name>A0A2N8HCB8_9BACT</name>
<gene>
    <name evidence="2" type="ORF">CXU22_07195</name>
</gene>
<dbReference type="GO" id="GO:0006950">
    <property type="term" value="P:response to stress"/>
    <property type="evidence" value="ECO:0007669"/>
    <property type="project" value="TreeGrafter"/>
</dbReference>
<dbReference type="EMBL" id="PJKA01000012">
    <property type="protein sequence ID" value="PNC17535.1"/>
    <property type="molecule type" value="Genomic_DNA"/>
</dbReference>
<proteinExistence type="predicted"/>
<evidence type="ECO:0000313" key="2">
    <source>
        <dbReference type="EMBL" id="PNC17535.1"/>
    </source>
</evidence>
<dbReference type="PROSITE" id="PS50995">
    <property type="entry name" value="HTH_MARR_2"/>
    <property type="match status" value="1"/>
</dbReference>
<dbReference type="InterPro" id="IPR039422">
    <property type="entry name" value="MarR/SlyA-like"/>
</dbReference>
<sequence length="144" mass="15998">MSSISEEANKLADFILFTQRSCILNLSSELNEGKVSYPQFFLLTYLASEDFLSMSSIALKMGHSTAAATGMVDKLQEMGYLKRMSAAKDRRKIMVAITQEGRDLVDRMRQNIVRDLAALMAGADPDARQTLADTGKSIKKRRLA</sequence>
<feature type="domain" description="HTH marR-type" evidence="1">
    <location>
        <begin position="1"/>
        <end position="140"/>
    </location>
</feature>
<reference evidence="2 3" key="1">
    <citation type="journal article" date="2017" name="BMC Genomics">
        <title>Genome sequencing of 39 Akkermansia muciniphila isolates reveals its population structure, genomic and functional diverisity, and global distribution in mammalian gut microbiotas.</title>
        <authorList>
            <person name="Guo X."/>
            <person name="Li S."/>
            <person name="Zhang J."/>
            <person name="Wu F."/>
            <person name="Li X."/>
            <person name="Wu D."/>
            <person name="Zhang M."/>
            <person name="Ou Z."/>
            <person name="Jie Z."/>
            <person name="Yan Q."/>
            <person name="Li P."/>
            <person name="Yi J."/>
            <person name="Peng Y."/>
        </authorList>
    </citation>
    <scope>NUCLEOTIDE SEQUENCE [LARGE SCALE GENOMIC DNA]</scope>
    <source>
        <strain evidence="2 3">GP24</strain>
    </source>
</reference>
<dbReference type="InterPro" id="IPR036388">
    <property type="entry name" value="WH-like_DNA-bd_sf"/>
</dbReference>
<protein>
    <submittedName>
        <fullName evidence="2">MarR family transcriptional regulator</fullName>
    </submittedName>
</protein>
<dbReference type="PANTHER" id="PTHR33164:SF43">
    <property type="entry name" value="HTH-TYPE TRANSCRIPTIONAL REPRESSOR YETL"/>
    <property type="match status" value="1"/>
</dbReference>